<dbReference type="SUPFAM" id="SSF49899">
    <property type="entry name" value="Concanavalin A-like lectins/glucanases"/>
    <property type="match status" value="1"/>
</dbReference>
<dbReference type="Pfam" id="PF00622">
    <property type="entry name" value="SPRY"/>
    <property type="match status" value="1"/>
</dbReference>
<dbReference type="Bgee" id="108701629">
    <property type="expression patterns" value="Expressed in intestine and 2 other cell types or tissues"/>
</dbReference>
<dbReference type="PRINTS" id="PR01407">
    <property type="entry name" value="BUTYPHLNCDUF"/>
</dbReference>
<keyword evidence="8" id="KW-1185">Reference proteome</keyword>
<dbReference type="Pfam" id="PF00643">
    <property type="entry name" value="zf-B_box"/>
    <property type="match status" value="1"/>
</dbReference>
<dbReference type="GO" id="GO:0008270">
    <property type="term" value="F:zinc ion binding"/>
    <property type="evidence" value="ECO:0007669"/>
    <property type="project" value="UniProtKB-KW"/>
</dbReference>
<dbReference type="STRING" id="8355.A0A1L8EY94"/>
<dbReference type="OMA" id="DHIGASH"/>
<reference evidence="9" key="1">
    <citation type="submission" date="2025-08" db="UniProtKB">
        <authorList>
            <consortium name="RefSeq"/>
        </authorList>
    </citation>
    <scope>IDENTIFICATION</scope>
    <source>
        <strain evidence="9">J_2021</strain>
        <tissue evidence="9">Erythrocytes</tissue>
    </source>
</reference>
<dbReference type="SUPFAM" id="SSF57850">
    <property type="entry name" value="RING/U-box"/>
    <property type="match status" value="1"/>
</dbReference>
<dbReference type="KEGG" id="xla:108701629"/>
<dbReference type="InterPro" id="IPR013320">
    <property type="entry name" value="ConA-like_dom_sf"/>
</dbReference>
<keyword evidence="4" id="KW-0862">Zinc</keyword>
<dbReference type="CTD" id="108701629"/>
<keyword evidence="2" id="KW-0479">Metal-binding</keyword>
<dbReference type="InterPro" id="IPR027370">
    <property type="entry name" value="Znf-RING_euk"/>
</dbReference>
<keyword evidence="9" id="KW-0436">Ligase</keyword>
<dbReference type="PaxDb" id="8355-A0A1L8EY94"/>
<dbReference type="GeneID" id="108701629"/>
<dbReference type="Gene3D" id="3.30.160.60">
    <property type="entry name" value="Classic Zinc Finger"/>
    <property type="match status" value="1"/>
</dbReference>
<dbReference type="InterPro" id="IPR003879">
    <property type="entry name" value="Butyrophylin_SPRY"/>
</dbReference>
<dbReference type="InterPro" id="IPR006574">
    <property type="entry name" value="PRY"/>
</dbReference>
<feature type="coiled-coil region" evidence="7">
    <location>
        <begin position="186"/>
        <end position="278"/>
    </location>
</feature>
<keyword evidence="5" id="KW-0391">Immunity</keyword>
<dbReference type="CDD" id="cd12891">
    <property type="entry name" value="SPRY_PRY_C-I_2"/>
    <property type="match status" value="1"/>
</dbReference>
<dbReference type="InterPro" id="IPR013083">
    <property type="entry name" value="Znf_RING/FYVE/PHD"/>
</dbReference>
<evidence type="ECO:0000256" key="4">
    <source>
        <dbReference type="ARBA" id="ARBA00022833"/>
    </source>
</evidence>
<evidence type="ECO:0000256" key="7">
    <source>
        <dbReference type="SAM" id="Coils"/>
    </source>
</evidence>
<dbReference type="PANTHER" id="PTHR25465:SF61">
    <property type="entry name" value="E3 UBIQUITIN_ISG15 LIGASE TRIM25-LIKE"/>
    <property type="match status" value="1"/>
</dbReference>
<dbReference type="Pfam" id="PF13445">
    <property type="entry name" value="zf-RING_UBOX"/>
    <property type="match status" value="1"/>
</dbReference>
<evidence type="ECO:0000256" key="1">
    <source>
        <dbReference type="ARBA" id="ARBA00022588"/>
    </source>
</evidence>
<evidence type="ECO:0000256" key="6">
    <source>
        <dbReference type="ARBA" id="ARBA00023054"/>
    </source>
</evidence>
<dbReference type="GO" id="GO:0016874">
    <property type="term" value="F:ligase activity"/>
    <property type="evidence" value="ECO:0007669"/>
    <property type="project" value="UniProtKB-KW"/>
</dbReference>
<dbReference type="SMART" id="SM00449">
    <property type="entry name" value="SPRY"/>
    <property type="match status" value="1"/>
</dbReference>
<name>A0A1L8EY94_XENLA</name>
<dbReference type="InterPro" id="IPR051051">
    <property type="entry name" value="E3_ubiq-ligase_TRIM/RNF"/>
</dbReference>
<dbReference type="GO" id="GO:0045087">
    <property type="term" value="P:innate immune response"/>
    <property type="evidence" value="ECO:0007669"/>
    <property type="project" value="UniProtKB-KW"/>
</dbReference>
<sequence>MESVDLREELNCPICLGTYTDPVMLSCGHNFCQACIGRAFDQSEMYRCPECRAFFAERPVLQRNLKLCSIVERFLAAQSAPEEDVLCTYCESDVPAAKTCLHCDASLCSNHLRRHSKSEEHILTKPTTSLENRRCSIHKKVLEYYCRNDDSCICVSCCLAGEHSGHQKEALNVAFGKKKGDLKHILEGLYSEREETKNRVQSLQQHRKETDDKATCITERITALFRDIREQMEDLEMRVRSEINRQKMKVSLQVSEQIGQLEIKEAELTNKISHMEELCAITDPLILLRNQQDNDAWHPLSTGASKMNHVGHIDDAPISVVLHVGLKHFADVLLDLKATRLFHALETSAIVLDLKTASNNIAVSKDLKSACSTSIHQLRPDGPERFESSQVLGSYSFTSGQHYWEVDVSEAKEWIVGVVCQSMERKIIGNESFLGYNDKSWALYFQDHIGASHNNLQELVTSSIPVQSIGVYLNYEAGLLSFYQLYPVRHLHSFTTTFTEPLYPAFFLFEDCCIRVIHSQQP</sequence>
<dbReference type="InterPro" id="IPR000315">
    <property type="entry name" value="Znf_B-box"/>
</dbReference>
<dbReference type="Gene3D" id="4.10.830.40">
    <property type="match status" value="1"/>
</dbReference>
<dbReference type="InterPro" id="IPR017907">
    <property type="entry name" value="Znf_RING_CS"/>
</dbReference>
<accession>A0A1L8EY94</accession>
<dbReference type="AlphaFoldDB" id="A0A1L8EY94"/>
<gene>
    <name evidence="9" type="primary">LOC108701629</name>
</gene>
<evidence type="ECO:0000313" key="9">
    <source>
        <dbReference type="RefSeq" id="XP_018092006.1"/>
    </source>
</evidence>
<protein>
    <submittedName>
        <fullName evidence="9">E3 ubiquitin/ISG15 ligase TRIM25</fullName>
    </submittedName>
</protein>
<keyword evidence="1" id="KW-0399">Innate immunity</keyword>
<dbReference type="SMART" id="SM00184">
    <property type="entry name" value="RING"/>
    <property type="match status" value="1"/>
</dbReference>
<dbReference type="GO" id="GO:0005737">
    <property type="term" value="C:cytoplasm"/>
    <property type="evidence" value="ECO:0007669"/>
    <property type="project" value="UniProtKB-ARBA"/>
</dbReference>
<dbReference type="PROSITE" id="PS50119">
    <property type="entry name" value="ZF_BBOX"/>
    <property type="match status" value="1"/>
</dbReference>
<dbReference type="PANTHER" id="PTHR25465">
    <property type="entry name" value="B-BOX DOMAIN CONTAINING"/>
    <property type="match status" value="1"/>
</dbReference>
<dbReference type="Proteomes" id="UP000186698">
    <property type="component" value="Chromosome 9_10L"/>
</dbReference>
<dbReference type="PROSITE" id="PS50188">
    <property type="entry name" value="B302_SPRY"/>
    <property type="match status" value="1"/>
</dbReference>
<dbReference type="Gene3D" id="2.60.120.920">
    <property type="match status" value="1"/>
</dbReference>
<keyword evidence="6 7" id="KW-0175">Coiled coil</keyword>
<dbReference type="SUPFAM" id="SSF57845">
    <property type="entry name" value="B-box zinc-binding domain"/>
    <property type="match status" value="1"/>
</dbReference>
<dbReference type="OrthoDB" id="6270329at2759"/>
<evidence type="ECO:0000256" key="5">
    <source>
        <dbReference type="ARBA" id="ARBA00022859"/>
    </source>
</evidence>
<dbReference type="PROSITE" id="PS50089">
    <property type="entry name" value="ZF_RING_2"/>
    <property type="match status" value="1"/>
</dbReference>
<dbReference type="InterPro" id="IPR043136">
    <property type="entry name" value="B30.2/SPRY_sf"/>
</dbReference>
<dbReference type="InterPro" id="IPR003877">
    <property type="entry name" value="SPRY_dom"/>
</dbReference>
<dbReference type="Pfam" id="PF13765">
    <property type="entry name" value="PRY"/>
    <property type="match status" value="1"/>
</dbReference>
<evidence type="ECO:0000256" key="3">
    <source>
        <dbReference type="ARBA" id="ARBA00022771"/>
    </source>
</evidence>
<proteinExistence type="predicted"/>
<evidence type="ECO:0000256" key="2">
    <source>
        <dbReference type="ARBA" id="ARBA00022723"/>
    </source>
</evidence>
<dbReference type="SMART" id="SM00336">
    <property type="entry name" value="BBOX"/>
    <property type="match status" value="1"/>
</dbReference>
<dbReference type="InterPro" id="IPR001841">
    <property type="entry name" value="Znf_RING"/>
</dbReference>
<dbReference type="PROSITE" id="PS00518">
    <property type="entry name" value="ZF_RING_1"/>
    <property type="match status" value="1"/>
</dbReference>
<organism evidence="8 9">
    <name type="scientific">Xenopus laevis</name>
    <name type="common">African clawed frog</name>
    <dbReference type="NCBI Taxonomy" id="8355"/>
    <lineage>
        <taxon>Eukaryota</taxon>
        <taxon>Metazoa</taxon>
        <taxon>Chordata</taxon>
        <taxon>Craniata</taxon>
        <taxon>Vertebrata</taxon>
        <taxon>Euteleostomi</taxon>
        <taxon>Amphibia</taxon>
        <taxon>Batrachia</taxon>
        <taxon>Anura</taxon>
        <taxon>Pipoidea</taxon>
        <taxon>Pipidae</taxon>
        <taxon>Xenopodinae</taxon>
        <taxon>Xenopus</taxon>
        <taxon>Xenopus</taxon>
    </lineage>
</organism>
<dbReference type="CDD" id="cd19769">
    <property type="entry name" value="Bbox2_TRIM16-like"/>
    <property type="match status" value="1"/>
</dbReference>
<dbReference type="RefSeq" id="XP_018092006.1">
    <property type="nucleotide sequence ID" value="XM_018236517.2"/>
</dbReference>
<dbReference type="InterPro" id="IPR001870">
    <property type="entry name" value="B30.2/SPRY"/>
</dbReference>
<dbReference type="Gene3D" id="3.30.40.10">
    <property type="entry name" value="Zinc/RING finger domain, C3HC4 (zinc finger)"/>
    <property type="match status" value="1"/>
</dbReference>
<keyword evidence="3" id="KW-0863">Zinc-finger</keyword>
<dbReference type="SMART" id="SM00589">
    <property type="entry name" value="PRY"/>
    <property type="match status" value="1"/>
</dbReference>
<evidence type="ECO:0000313" key="8">
    <source>
        <dbReference type="Proteomes" id="UP000186698"/>
    </source>
</evidence>